<keyword evidence="1" id="KW-0472">Membrane</keyword>
<dbReference type="AlphaFoldDB" id="A0A2G6K691"/>
<organism evidence="3 4">
    <name type="scientific">Ilumatobacter coccineus</name>
    <dbReference type="NCBI Taxonomy" id="467094"/>
    <lineage>
        <taxon>Bacteria</taxon>
        <taxon>Bacillati</taxon>
        <taxon>Actinomycetota</taxon>
        <taxon>Acidimicrobiia</taxon>
        <taxon>Acidimicrobiales</taxon>
        <taxon>Ilumatobacteraceae</taxon>
        <taxon>Ilumatobacter</taxon>
    </lineage>
</organism>
<feature type="transmembrane region" description="Helical" evidence="1">
    <location>
        <begin position="87"/>
        <end position="108"/>
    </location>
</feature>
<evidence type="ECO:0000313" key="3">
    <source>
        <dbReference type="EMBL" id="PIE31208.1"/>
    </source>
</evidence>
<reference evidence="3 4" key="1">
    <citation type="submission" date="2017-10" db="EMBL/GenBank/DDBJ databases">
        <title>Novel microbial diversity and functional potential in the marine mammal oral microbiome.</title>
        <authorList>
            <person name="Dudek N.K."/>
            <person name="Sun C.L."/>
            <person name="Burstein D."/>
            <person name="Kantor R.S."/>
            <person name="Aliaga Goltsman D.S."/>
            <person name="Bik E.M."/>
            <person name="Thomas B.C."/>
            <person name="Banfield J.F."/>
            <person name="Relman D.A."/>
        </authorList>
    </citation>
    <scope>NUCLEOTIDE SEQUENCE [LARGE SCALE GENOMIC DNA]</scope>
    <source>
        <strain evidence="3">DOLJORAL78_61_10</strain>
    </source>
</reference>
<feature type="domain" description="CAAX prenyl protease 2/Lysostaphin resistance protein A-like" evidence="2">
    <location>
        <begin position="136"/>
        <end position="223"/>
    </location>
</feature>
<sequence>MSPRSPIPPRVAALGWFAGWFLGTLVVGSVLLSLFDTGEGPLAPWQLAVMVGSGWTIFVALLWMMSNAVGTTSLIADYGLRFRPIDLTGIIVGGAVQLAIVPVTYLALRSIWPDTFSDEAVSKRASELVSGASGLNLVLLVLVIVIGAPVVEELVYRGLLQRSFAAHIHPVMAWIGVSILFAVIHFSAVEIPGLVLAGLAFGAWPLITGRIGGAIWTHVGFNAAGLVIALGS</sequence>
<feature type="transmembrane region" description="Helical" evidence="1">
    <location>
        <begin position="128"/>
        <end position="151"/>
    </location>
</feature>
<dbReference type="Pfam" id="PF02517">
    <property type="entry name" value="Rce1-like"/>
    <property type="match status" value="1"/>
</dbReference>
<evidence type="ECO:0000256" key="1">
    <source>
        <dbReference type="SAM" id="Phobius"/>
    </source>
</evidence>
<keyword evidence="1" id="KW-1133">Transmembrane helix</keyword>
<name>A0A2G6K691_9ACTN</name>
<evidence type="ECO:0000259" key="2">
    <source>
        <dbReference type="Pfam" id="PF02517"/>
    </source>
</evidence>
<dbReference type="GO" id="GO:0004175">
    <property type="term" value="F:endopeptidase activity"/>
    <property type="evidence" value="ECO:0007669"/>
    <property type="project" value="UniProtKB-ARBA"/>
</dbReference>
<accession>A0A2G6K691</accession>
<feature type="transmembrane region" description="Helical" evidence="1">
    <location>
        <begin position="47"/>
        <end position="66"/>
    </location>
</feature>
<keyword evidence="1" id="KW-0812">Transmembrane</keyword>
<dbReference type="Proteomes" id="UP000230914">
    <property type="component" value="Unassembled WGS sequence"/>
</dbReference>
<protein>
    <recommendedName>
        <fullName evidence="2">CAAX prenyl protease 2/Lysostaphin resistance protein A-like domain-containing protein</fullName>
    </recommendedName>
</protein>
<dbReference type="GO" id="GO:0080120">
    <property type="term" value="P:CAAX-box protein maturation"/>
    <property type="evidence" value="ECO:0007669"/>
    <property type="project" value="UniProtKB-ARBA"/>
</dbReference>
<feature type="transmembrane region" description="Helical" evidence="1">
    <location>
        <begin position="12"/>
        <end position="35"/>
    </location>
</feature>
<dbReference type="EMBL" id="PDSL01000103">
    <property type="protein sequence ID" value="PIE31208.1"/>
    <property type="molecule type" value="Genomic_DNA"/>
</dbReference>
<proteinExistence type="predicted"/>
<comment type="caution">
    <text evidence="3">The sequence shown here is derived from an EMBL/GenBank/DDBJ whole genome shotgun (WGS) entry which is preliminary data.</text>
</comment>
<gene>
    <name evidence="3" type="ORF">CSA55_06185</name>
</gene>
<feature type="transmembrane region" description="Helical" evidence="1">
    <location>
        <begin position="213"/>
        <end position="231"/>
    </location>
</feature>
<dbReference type="InterPro" id="IPR003675">
    <property type="entry name" value="Rce1/LyrA-like_dom"/>
</dbReference>
<evidence type="ECO:0000313" key="4">
    <source>
        <dbReference type="Proteomes" id="UP000230914"/>
    </source>
</evidence>
<feature type="transmembrane region" description="Helical" evidence="1">
    <location>
        <begin position="171"/>
        <end position="201"/>
    </location>
</feature>